<feature type="transmembrane region" description="Helical" evidence="5">
    <location>
        <begin position="86"/>
        <end position="107"/>
    </location>
</feature>
<keyword evidence="7" id="KW-1185">Reference proteome</keyword>
<comment type="caution">
    <text evidence="6">The sequence shown here is derived from an EMBL/GenBank/DDBJ whole genome shotgun (WGS) entry which is preliminary data.</text>
</comment>
<evidence type="ECO:0000313" key="7">
    <source>
        <dbReference type="Proteomes" id="UP001176940"/>
    </source>
</evidence>
<gene>
    <name evidence="6" type="ORF">RIMI_LOCUS10749954</name>
</gene>
<proteinExistence type="inferred from homology"/>
<evidence type="ECO:0000256" key="5">
    <source>
        <dbReference type="SAM" id="Phobius"/>
    </source>
</evidence>
<keyword evidence="2 5" id="KW-0812">Transmembrane</keyword>
<dbReference type="PANTHER" id="PTHR23121">
    <property type="entry name" value="SODIUM-DEPENDENT GLUCOSE TRANSPORTER 1"/>
    <property type="match status" value="1"/>
</dbReference>
<keyword evidence="4 5" id="KW-0472">Membrane</keyword>
<protein>
    <submittedName>
        <fullName evidence="6">Uncharacterized protein</fullName>
    </submittedName>
</protein>
<reference evidence="6" key="1">
    <citation type="submission" date="2023-07" db="EMBL/GenBank/DDBJ databases">
        <authorList>
            <person name="Stuckert A."/>
        </authorList>
    </citation>
    <scope>NUCLEOTIDE SEQUENCE</scope>
</reference>
<evidence type="ECO:0000256" key="2">
    <source>
        <dbReference type="ARBA" id="ARBA00022692"/>
    </source>
</evidence>
<evidence type="ECO:0000313" key="6">
    <source>
        <dbReference type="EMBL" id="CAJ0945132.1"/>
    </source>
</evidence>
<dbReference type="EMBL" id="CAUEEQ010023545">
    <property type="protein sequence ID" value="CAJ0945132.1"/>
    <property type="molecule type" value="Genomic_DNA"/>
</dbReference>
<evidence type="ECO:0000256" key="1">
    <source>
        <dbReference type="ARBA" id="ARBA00008335"/>
    </source>
</evidence>
<accession>A0ABN9LPE7</accession>
<comment type="similarity">
    <text evidence="1">Belongs to the major facilitator superfamily.</text>
</comment>
<name>A0ABN9LPE7_9NEOB</name>
<dbReference type="PANTHER" id="PTHR23121:SF10">
    <property type="entry name" value="MAJOR FACILITATOR SUPERFAMILY DOMAIN-CONTAINING PROTEIN 4A"/>
    <property type="match status" value="1"/>
</dbReference>
<evidence type="ECO:0000256" key="3">
    <source>
        <dbReference type="ARBA" id="ARBA00022989"/>
    </source>
</evidence>
<feature type="transmembrane region" description="Helical" evidence="5">
    <location>
        <begin position="59"/>
        <end position="79"/>
    </location>
</feature>
<organism evidence="6 7">
    <name type="scientific">Ranitomeya imitator</name>
    <name type="common">mimic poison frog</name>
    <dbReference type="NCBI Taxonomy" id="111125"/>
    <lineage>
        <taxon>Eukaryota</taxon>
        <taxon>Metazoa</taxon>
        <taxon>Chordata</taxon>
        <taxon>Craniata</taxon>
        <taxon>Vertebrata</taxon>
        <taxon>Euteleostomi</taxon>
        <taxon>Amphibia</taxon>
        <taxon>Batrachia</taxon>
        <taxon>Anura</taxon>
        <taxon>Neobatrachia</taxon>
        <taxon>Hyloidea</taxon>
        <taxon>Dendrobatidae</taxon>
        <taxon>Dendrobatinae</taxon>
        <taxon>Ranitomeya</taxon>
    </lineage>
</organism>
<sequence length="123" mass="13476">MKDVVGREPSHLLQEEPAAYSHLLERVLQLWTVHCDFGSHTLGSKVPDLVSGTLDPRDIIWVFFAQQFCLLVGSTLGGIFKKSLKLCLFIFLICSLTISLVFASIPFCNHAGVLAMVMAVAGV</sequence>
<dbReference type="Proteomes" id="UP001176940">
    <property type="component" value="Unassembled WGS sequence"/>
</dbReference>
<keyword evidence="3 5" id="KW-1133">Transmembrane helix</keyword>
<evidence type="ECO:0000256" key="4">
    <source>
        <dbReference type="ARBA" id="ARBA00023136"/>
    </source>
</evidence>